<dbReference type="eggNOG" id="COG4775">
    <property type="taxonomic scope" value="Bacteria"/>
</dbReference>
<gene>
    <name evidence="1" type="ORF">MED217_07546</name>
</gene>
<sequence length="1222" mass="139825">MLTRRLSYCFSILSILILGDSCASKRTQFRNAQDEKTPLRTDSSNYRSIYMLGNLGADKKGPNASLLKAFTSFQKEQAQEDDYLMILGDNVYANKLEQENNKSQLQEIISLIEDFKGETLIIPGENDWNDHGVDGLEKIEDFIEKQMGKDNHFQPENGCPIEQITVDDENEIIIVDSQWYIEDWSKDAGFNDKCNIKTREQFITVLKDEARKVRHKNILLVMHHPLYSNGIYGGEMSTRALYRPSAENAFVPFAGFLWAFARTQGGISKQDQFNPLMNDLMTEIKKMAIDLPRLFVLSAHEHSMQYIENENIRQIISGTGSKTEYARLGKDGLFASVQPGFTELRLFENGATSVHFYELNEEQQLVERYAKTAYEQPQPYPVDSLPARFSTTEKASIYPKEDVTVSKRYEKFWGKHYRDLYGLEINAEVAVIDTLHGGLEVERAGGGHQTQSLRLVDKEDREYNMRALAKDPFSFLKSSGYDNLDAETYFSGTIPARIIEDFYTASHPYGAFAIPRLAGAANLNHTHPKVFYIPKHKMLGDFNETHGNRLYMVVEKPDDDFNGEHMFGFNDDVESTADLFEAIREDEKNQVEEQDYIRARVFDMLVGDWDRHEDQWRWAEREDDDDVVNFIAIPRDRDQVFSKFDGSFIKTLQKFMPGTRELGNYGPDIEFVEKFSESAINLDRALLQKTNKSDWLEAVRYIQEHITPEVVSTAFKEMPKEVQDEDWLALQSDLLKRKDNLTSIVERYYDYFIKFQTLKGTDKDDHFYITRNADGSTTIKAYRIKDGADGYELFNRNFNPDETKEIWIYGLDDDDVFTANGPGTGKLKIVISGGQDEDVYDLENGKGITLFDQPEDNEIKNLGGARKRFSSVYENHIYDSERRPESAKKIGLALPYNPDWGLAPHLRFASQKMGFERHPFTSQFVIDAQYFSLTQAAIFKTEYHSANLFPEWNLKIAALATTNNYTENFFGFGNETTNTASNFDTNRVFLQKFEAEAGVYYIGEYGSSFETSIAYQNFNVEETLPSTPLKNLNNNNNITLNTIYSYKSVDNSNFPTRGMHFIASGYYSDHLDSEETVFAADPKITFWNAIDTSRDLVLKSEIAGQLRFGNAIPFYQSARLGGNSGLRSYRLDRFTGDQALRGSADLRYKIKPLKTAIFPIQSSIFVGYDLGRVWFNQEASKVWHDSYGGGINLSMGGFFNSSFGYFTGSEGGRLQFSIRFGN</sequence>
<dbReference type="Proteomes" id="UP000001601">
    <property type="component" value="Unassembled WGS sequence"/>
</dbReference>
<accession>A3XMI4</accession>
<dbReference type="STRING" id="398720.MED217_07546"/>
<dbReference type="EMBL" id="AANC01000005">
    <property type="protein sequence ID" value="EAQ49241.1"/>
    <property type="molecule type" value="Genomic_DNA"/>
</dbReference>
<evidence type="ECO:0000313" key="2">
    <source>
        <dbReference type="Proteomes" id="UP000001601"/>
    </source>
</evidence>
<keyword evidence="2" id="KW-1185">Reference proteome</keyword>
<dbReference type="AlphaFoldDB" id="A3XMI4"/>
<dbReference type="eggNOG" id="COG1409">
    <property type="taxonomic scope" value="Bacteria"/>
</dbReference>
<evidence type="ECO:0008006" key="3">
    <source>
        <dbReference type="Google" id="ProtNLM"/>
    </source>
</evidence>
<dbReference type="HOGENOM" id="CLU_007496_0_0_10"/>
<evidence type="ECO:0000313" key="1">
    <source>
        <dbReference type="EMBL" id="EAQ49241.1"/>
    </source>
</evidence>
<reference evidence="1 2" key="1">
    <citation type="journal article" date="2007" name="Nature">
        <title>Light stimulates growth of proteorhodopsin-containing marine Flavobacteria.</title>
        <authorList>
            <person name="Gomez-Consarnau L."/>
            <person name="Gonzalez J.M."/>
            <person name="Coll-Llado M."/>
            <person name="Gourdon P."/>
            <person name="Pascher T."/>
            <person name="Neutze R."/>
            <person name="Pedros-Alio C."/>
            <person name="Pinhassi J."/>
        </authorList>
    </citation>
    <scope>NUCLEOTIDE SEQUENCE [LARGE SCALE GENOMIC DNA]</scope>
    <source>
        <strain evidence="1 2">MED217</strain>
    </source>
</reference>
<organism evidence="1 2">
    <name type="scientific">Leeuwenhoekiella blandensis (strain CECT 7118 / CCUG 51940 / KCTC 22103 / MED217)</name>
    <name type="common">Flavobacterium sp. (strain MED217)</name>
    <dbReference type="NCBI Taxonomy" id="398720"/>
    <lineage>
        <taxon>Bacteria</taxon>
        <taxon>Pseudomonadati</taxon>
        <taxon>Bacteroidota</taxon>
        <taxon>Flavobacteriia</taxon>
        <taxon>Flavobacteriales</taxon>
        <taxon>Flavobacteriaceae</taxon>
        <taxon>Leeuwenhoekiella</taxon>
    </lineage>
</organism>
<dbReference type="Gene3D" id="3.60.21.10">
    <property type="match status" value="1"/>
</dbReference>
<name>A3XMI4_LEEBM</name>
<comment type="caution">
    <text evidence="1">The sequence shown here is derived from an EMBL/GenBank/DDBJ whole genome shotgun (WGS) entry which is preliminary data.</text>
</comment>
<protein>
    <recommendedName>
        <fullName evidence="3">Calcineurin-like phosphoesterase domain-containing protein</fullName>
    </recommendedName>
</protein>
<dbReference type="RefSeq" id="WP_009779890.1">
    <property type="nucleotide sequence ID" value="NZ_CH672395.1"/>
</dbReference>
<dbReference type="SUPFAM" id="SSF56300">
    <property type="entry name" value="Metallo-dependent phosphatases"/>
    <property type="match status" value="1"/>
</dbReference>
<dbReference type="InterPro" id="IPR029052">
    <property type="entry name" value="Metallo-depent_PP-like"/>
</dbReference>
<dbReference type="OrthoDB" id="333971at2"/>
<proteinExistence type="predicted"/>